<dbReference type="OMA" id="WIIGANY"/>
<dbReference type="InterPro" id="IPR019425">
    <property type="entry name" value="7TM_GPCR_serpentine_rcpt_Srt"/>
</dbReference>
<feature type="transmembrane region" description="Helical" evidence="1">
    <location>
        <begin position="72"/>
        <end position="95"/>
    </location>
</feature>
<keyword evidence="1" id="KW-0472">Membrane</keyword>
<keyword evidence="1" id="KW-0812">Transmembrane</keyword>
<evidence type="ECO:0000313" key="2">
    <source>
        <dbReference type="EMBL" id="ETN77456.1"/>
    </source>
</evidence>
<dbReference type="OrthoDB" id="5875846at2759"/>
<dbReference type="Proteomes" id="UP000053676">
    <property type="component" value="Unassembled WGS sequence"/>
</dbReference>
<sequence>MAAIVVNSLITGYLWLKGSNYCTNPTFIFVAGTAGTGLWCGACMLCFILVINRLLDIWSKKAMHMIFKGSKTYVVLIIPVLYWLYFSFFTAPVLFNSDQTAWFFYTFAPGHSQEDVS</sequence>
<accession>W2T8D8</accession>
<dbReference type="PANTHER" id="PTHR23021">
    <property type="entry name" value="SERPENTINE RECEPTOR, CLASS T"/>
    <property type="match status" value="1"/>
</dbReference>
<proteinExistence type="predicted"/>
<keyword evidence="1" id="KW-1133">Transmembrane helix</keyword>
<dbReference type="AlphaFoldDB" id="W2T8D8"/>
<evidence type="ECO:0000256" key="1">
    <source>
        <dbReference type="SAM" id="Phobius"/>
    </source>
</evidence>
<evidence type="ECO:0008006" key="4">
    <source>
        <dbReference type="Google" id="ProtNLM"/>
    </source>
</evidence>
<gene>
    <name evidence="2" type="ORF">NECAME_11001</name>
</gene>
<protein>
    <recommendedName>
        <fullName evidence="4">7TM GPCR serpentine receptor class x (Srx) domain-containing protein</fullName>
    </recommendedName>
</protein>
<dbReference type="EMBL" id="KI660168">
    <property type="protein sequence ID" value="ETN77456.1"/>
    <property type="molecule type" value="Genomic_DNA"/>
</dbReference>
<dbReference type="Pfam" id="PF10321">
    <property type="entry name" value="7TM_GPCR_Srt"/>
    <property type="match status" value="1"/>
</dbReference>
<reference evidence="3" key="1">
    <citation type="journal article" date="2014" name="Nat. Genet.">
        <title>Genome of the human hookworm Necator americanus.</title>
        <authorList>
            <person name="Tang Y.T."/>
            <person name="Gao X."/>
            <person name="Rosa B.A."/>
            <person name="Abubucker S."/>
            <person name="Hallsworth-Pepin K."/>
            <person name="Martin J."/>
            <person name="Tyagi R."/>
            <person name="Heizer E."/>
            <person name="Zhang X."/>
            <person name="Bhonagiri-Palsikar V."/>
            <person name="Minx P."/>
            <person name="Warren W.C."/>
            <person name="Wang Q."/>
            <person name="Zhan B."/>
            <person name="Hotez P.J."/>
            <person name="Sternberg P.W."/>
            <person name="Dougall A."/>
            <person name="Gaze S.T."/>
            <person name="Mulvenna J."/>
            <person name="Sotillo J."/>
            <person name="Ranganathan S."/>
            <person name="Rabelo E.M."/>
            <person name="Wilson R.K."/>
            <person name="Felgner P.L."/>
            <person name="Bethony J."/>
            <person name="Hawdon J.M."/>
            <person name="Gasser R.B."/>
            <person name="Loukas A."/>
            <person name="Mitreva M."/>
        </authorList>
    </citation>
    <scope>NUCLEOTIDE SEQUENCE [LARGE SCALE GENOMIC DNA]</scope>
</reference>
<organism evidence="2 3">
    <name type="scientific">Necator americanus</name>
    <name type="common">Human hookworm</name>
    <dbReference type="NCBI Taxonomy" id="51031"/>
    <lineage>
        <taxon>Eukaryota</taxon>
        <taxon>Metazoa</taxon>
        <taxon>Ecdysozoa</taxon>
        <taxon>Nematoda</taxon>
        <taxon>Chromadorea</taxon>
        <taxon>Rhabditida</taxon>
        <taxon>Rhabditina</taxon>
        <taxon>Rhabditomorpha</taxon>
        <taxon>Strongyloidea</taxon>
        <taxon>Ancylostomatidae</taxon>
        <taxon>Bunostominae</taxon>
        <taxon>Necator</taxon>
    </lineage>
</organism>
<dbReference type="KEGG" id="nai:NECAME_11001"/>
<keyword evidence="3" id="KW-1185">Reference proteome</keyword>
<feature type="transmembrane region" description="Helical" evidence="1">
    <location>
        <begin position="27"/>
        <end position="51"/>
    </location>
</feature>
<name>W2T8D8_NECAM</name>
<evidence type="ECO:0000313" key="3">
    <source>
        <dbReference type="Proteomes" id="UP000053676"/>
    </source>
</evidence>
<dbReference type="PANTHER" id="PTHR23021:SF11">
    <property type="entry name" value="SERPENTINE RECEPTOR, CLASS T"/>
    <property type="match status" value="1"/>
</dbReference>